<dbReference type="SMART" id="SM00347">
    <property type="entry name" value="HTH_MARR"/>
    <property type="match status" value="1"/>
</dbReference>
<proteinExistence type="predicted"/>
<evidence type="ECO:0000313" key="2">
    <source>
        <dbReference type="EMBL" id="RJF72942.1"/>
    </source>
</evidence>
<evidence type="ECO:0000259" key="1">
    <source>
        <dbReference type="PROSITE" id="PS50995"/>
    </source>
</evidence>
<accession>A0A418VA77</accession>
<organism evidence="2 3">
    <name type="scientific">Deinococcus cavernae</name>
    <dbReference type="NCBI Taxonomy" id="2320857"/>
    <lineage>
        <taxon>Bacteria</taxon>
        <taxon>Thermotogati</taxon>
        <taxon>Deinococcota</taxon>
        <taxon>Deinococci</taxon>
        <taxon>Deinococcales</taxon>
        <taxon>Deinococcaceae</taxon>
        <taxon>Deinococcus</taxon>
    </lineage>
</organism>
<dbReference type="AlphaFoldDB" id="A0A418VA77"/>
<dbReference type="InterPro" id="IPR036390">
    <property type="entry name" value="WH_DNA-bd_sf"/>
</dbReference>
<dbReference type="PANTHER" id="PTHR33164">
    <property type="entry name" value="TRANSCRIPTIONAL REGULATOR, MARR FAMILY"/>
    <property type="match status" value="1"/>
</dbReference>
<dbReference type="PANTHER" id="PTHR33164:SF43">
    <property type="entry name" value="HTH-TYPE TRANSCRIPTIONAL REPRESSOR YETL"/>
    <property type="match status" value="1"/>
</dbReference>
<feature type="domain" description="HTH marR-type" evidence="1">
    <location>
        <begin position="1"/>
        <end position="117"/>
    </location>
</feature>
<dbReference type="Proteomes" id="UP000286287">
    <property type="component" value="Unassembled WGS sequence"/>
</dbReference>
<dbReference type="SUPFAM" id="SSF46785">
    <property type="entry name" value="Winged helix' DNA-binding domain"/>
    <property type="match status" value="1"/>
</dbReference>
<reference evidence="2 3" key="1">
    <citation type="submission" date="2018-09" db="EMBL/GenBank/DDBJ databases">
        <authorList>
            <person name="Zhu H."/>
        </authorList>
    </citation>
    <scope>NUCLEOTIDE SEQUENCE [LARGE SCALE GENOMIC DNA]</scope>
    <source>
        <strain evidence="2 3">K2S05-167</strain>
    </source>
</reference>
<dbReference type="Pfam" id="PF12802">
    <property type="entry name" value="MarR_2"/>
    <property type="match status" value="1"/>
</dbReference>
<dbReference type="GO" id="GO:0003700">
    <property type="term" value="F:DNA-binding transcription factor activity"/>
    <property type="evidence" value="ECO:0007669"/>
    <property type="project" value="InterPro"/>
</dbReference>
<dbReference type="EMBL" id="QYUJ01000014">
    <property type="protein sequence ID" value="RJF72942.1"/>
    <property type="molecule type" value="Genomic_DNA"/>
</dbReference>
<dbReference type="InterPro" id="IPR000835">
    <property type="entry name" value="HTH_MarR-typ"/>
</dbReference>
<dbReference type="GO" id="GO:0006950">
    <property type="term" value="P:response to stress"/>
    <property type="evidence" value="ECO:0007669"/>
    <property type="project" value="TreeGrafter"/>
</dbReference>
<protein>
    <submittedName>
        <fullName evidence="2">MarR family transcriptional regulator</fullName>
    </submittedName>
</protein>
<dbReference type="Gene3D" id="1.10.10.10">
    <property type="entry name" value="Winged helix-like DNA-binding domain superfamily/Winged helix DNA-binding domain"/>
    <property type="match status" value="1"/>
</dbReference>
<gene>
    <name evidence="2" type="ORF">D3875_16725</name>
</gene>
<dbReference type="InterPro" id="IPR036388">
    <property type="entry name" value="WH-like_DNA-bd_sf"/>
</dbReference>
<name>A0A418VA77_9DEIO</name>
<dbReference type="InterPro" id="IPR039422">
    <property type="entry name" value="MarR/SlyA-like"/>
</dbReference>
<sequence length="120" mass="13815">MRELHRHGFTDLRHHHFLHVSRWLSPAGRRPSELAEDAGISRQAMSDLLTELEGLGYVKRIPDPSDARARLIIPAERGYAADAILQAFWRSRELQLREQYGDARVNDVSEIILAYREAVK</sequence>
<keyword evidence="3" id="KW-1185">Reference proteome</keyword>
<dbReference type="PROSITE" id="PS50995">
    <property type="entry name" value="HTH_MARR_2"/>
    <property type="match status" value="1"/>
</dbReference>
<evidence type="ECO:0000313" key="3">
    <source>
        <dbReference type="Proteomes" id="UP000286287"/>
    </source>
</evidence>
<comment type="caution">
    <text evidence="2">The sequence shown here is derived from an EMBL/GenBank/DDBJ whole genome shotgun (WGS) entry which is preliminary data.</text>
</comment>